<feature type="compositionally biased region" description="Acidic residues" evidence="1">
    <location>
        <begin position="73"/>
        <end position="85"/>
    </location>
</feature>
<comment type="caution">
    <text evidence="2">The sequence shown here is derived from an EMBL/GenBank/DDBJ whole genome shotgun (WGS) entry which is preliminary data.</text>
</comment>
<evidence type="ECO:0000256" key="1">
    <source>
        <dbReference type="SAM" id="MobiDB-lite"/>
    </source>
</evidence>
<feature type="region of interest" description="Disordered" evidence="1">
    <location>
        <begin position="63"/>
        <end position="137"/>
    </location>
</feature>
<organism evidence="2 3">
    <name type="scientific">Neolecta irregularis (strain DAH-3)</name>
    <dbReference type="NCBI Taxonomy" id="1198029"/>
    <lineage>
        <taxon>Eukaryota</taxon>
        <taxon>Fungi</taxon>
        <taxon>Dikarya</taxon>
        <taxon>Ascomycota</taxon>
        <taxon>Taphrinomycotina</taxon>
        <taxon>Neolectales</taxon>
        <taxon>Neolectaceae</taxon>
        <taxon>Neolecta</taxon>
    </lineage>
</organism>
<gene>
    <name evidence="2" type="ORF">NEOLI_005011</name>
</gene>
<feature type="compositionally biased region" description="Basic and acidic residues" evidence="1">
    <location>
        <begin position="15"/>
        <end position="29"/>
    </location>
</feature>
<accession>A0A1U7LM83</accession>
<keyword evidence="3" id="KW-1185">Reference proteome</keyword>
<dbReference type="EMBL" id="LXFE01001311">
    <property type="protein sequence ID" value="OLL23738.1"/>
    <property type="molecule type" value="Genomic_DNA"/>
</dbReference>
<dbReference type="AlphaFoldDB" id="A0A1U7LM83"/>
<sequence length="137" mass="14067">MRGTKVLLEAGVYEPGEHAGENGESDGGRVEQDVILASLFLGEERLGVWRGRGGSASVVQDLADEGSVGDHEVDGEEEDGGDEMAVEGASVRGGCGKNSVPEEAEAVAGEPKGDKGEADAVGARVSAGHGEEYDLRE</sequence>
<reference evidence="2 3" key="1">
    <citation type="submission" date="2016-04" db="EMBL/GenBank/DDBJ databases">
        <title>Evolutionary innovation and constraint leading to complex multicellularity in the Ascomycota.</title>
        <authorList>
            <person name="Cisse O."/>
            <person name="Nguyen A."/>
            <person name="Hewitt D.A."/>
            <person name="Jedd G."/>
            <person name="Stajich J.E."/>
        </authorList>
    </citation>
    <scope>NUCLEOTIDE SEQUENCE [LARGE SCALE GENOMIC DNA]</scope>
    <source>
        <strain evidence="2 3">DAH-3</strain>
    </source>
</reference>
<evidence type="ECO:0000313" key="3">
    <source>
        <dbReference type="Proteomes" id="UP000186594"/>
    </source>
</evidence>
<evidence type="ECO:0000313" key="2">
    <source>
        <dbReference type="EMBL" id="OLL23738.1"/>
    </source>
</evidence>
<feature type="region of interest" description="Disordered" evidence="1">
    <location>
        <begin position="1"/>
        <end position="29"/>
    </location>
</feature>
<protein>
    <submittedName>
        <fullName evidence="2">Uncharacterized protein</fullName>
    </submittedName>
</protein>
<name>A0A1U7LM83_NEOID</name>
<dbReference type="Proteomes" id="UP000186594">
    <property type="component" value="Unassembled WGS sequence"/>
</dbReference>
<proteinExistence type="predicted"/>